<dbReference type="PANTHER" id="PTHR44329:SF298">
    <property type="entry name" value="MIXED LINEAGE KINASE DOMAIN-LIKE PROTEIN"/>
    <property type="match status" value="1"/>
</dbReference>
<evidence type="ECO:0000256" key="7">
    <source>
        <dbReference type="ARBA" id="ARBA00022777"/>
    </source>
</evidence>
<feature type="transmembrane region" description="Helical" evidence="14">
    <location>
        <begin position="267"/>
        <end position="288"/>
    </location>
</feature>
<keyword evidence="5" id="KW-0808">Transferase</keyword>
<dbReference type="Pfam" id="PF07714">
    <property type="entry name" value="PK_Tyr_Ser-Thr"/>
    <property type="match status" value="1"/>
</dbReference>
<evidence type="ECO:0000256" key="3">
    <source>
        <dbReference type="ARBA" id="ARBA00012513"/>
    </source>
</evidence>
<evidence type="ECO:0000256" key="4">
    <source>
        <dbReference type="ARBA" id="ARBA00022527"/>
    </source>
</evidence>
<dbReference type="InterPro" id="IPR011009">
    <property type="entry name" value="Kinase-like_dom_sf"/>
</dbReference>
<keyword evidence="6 12" id="KW-0547">Nucleotide-binding</keyword>
<protein>
    <recommendedName>
        <fullName evidence="3">non-specific serine/threonine protein kinase</fullName>
        <ecNumber evidence="3">2.7.11.1</ecNumber>
    </recommendedName>
</protein>
<dbReference type="PROSITE" id="PS50011">
    <property type="entry name" value="PROTEIN_KINASE_DOM"/>
    <property type="match status" value="1"/>
</dbReference>
<dbReference type="GO" id="GO:0005524">
    <property type="term" value="F:ATP binding"/>
    <property type="evidence" value="ECO:0007669"/>
    <property type="project" value="UniProtKB-UniRule"/>
</dbReference>
<feature type="compositionally biased region" description="Low complexity" evidence="13">
    <location>
        <begin position="232"/>
        <end position="261"/>
    </location>
</feature>
<name>F1A3H6_DICPU</name>
<dbReference type="FunCoup" id="F1A3H6">
    <property type="interactions" value="1"/>
</dbReference>
<dbReference type="Proteomes" id="UP000001064">
    <property type="component" value="Unassembled WGS sequence"/>
</dbReference>
<keyword evidence="14" id="KW-0812">Transmembrane</keyword>
<reference evidence="18" key="1">
    <citation type="journal article" date="2011" name="Genome Biol.">
        <title>Comparative genomics of the social amoebae Dictyostelium discoideum and Dictyostelium purpureum.</title>
        <authorList>
            <consortium name="US DOE Joint Genome Institute (JGI-PGF)"/>
            <person name="Sucgang R."/>
            <person name="Kuo A."/>
            <person name="Tian X."/>
            <person name="Salerno W."/>
            <person name="Parikh A."/>
            <person name="Feasley C.L."/>
            <person name="Dalin E."/>
            <person name="Tu H."/>
            <person name="Huang E."/>
            <person name="Barry K."/>
            <person name="Lindquist E."/>
            <person name="Shapiro H."/>
            <person name="Bruce D."/>
            <person name="Schmutz J."/>
            <person name="Salamov A."/>
            <person name="Fey P."/>
            <person name="Gaudet P."/>
            <person name="Anjard C."/>
            <person name="Babu M.M."/>
            <person name="Basu S."/>
            <person name="Bushmanova Y."/>
            <person name="van der Wel H."/>
            <person name="Katoh-Kurasawa M."/>
            <person name="Dinh C."/>
            <person name="Coutinho P.M."/>
            <person name="Saito T."/>
            <person name="Elias M."/>
            <person name="Schaap P."/>
            <person name="Kay R.R."/>
            <person name="Henrissat B."/>
            <person name="Eichinger L."/>
            <person name="Rivero F."/>
            <person name="Putnam N.H."/>
            <person name="West C.M."/>
            <person name="Loomis W.F."/>
            <person name="Chisholm R.L."/>
            <person name="Shaulsky G."/>
            <person name="Strassmann J.E."/>
            <person name="Queller D.C."/>
            <person name="Kuspa A."/>
            <person name="Grigoriev I.V."/>
        </authorList>
    </citation>
    <scope>NUCLEOTIDE SEQUENCE [LARGE SCALE GENOMIC DNA]</scope>
    <source>
        <strain evidence="18">QSDP1</strain>
    </source>
</reference>
<dbReference type="SUPFAM" id="SSF56112">
    <property type="entry name" value="Protein kinase-like (PK-like)"/>
    <property type="match status" value="1"/>
</dbReference>
<evidence type="ECO:0000256" key="13">
    <source>
        <dbReference type="SAM" id="MobiDB-lite"/>
    </source>
</evidence>
<keyword evidence="15" id="KW-0732">Signal</keyword>
<sequence>MKYFKIIFLIFILLSFINISKSIKNTNNNNDLEKYNIKINSYNSDSTSSNDGSYVPTNNLLSVSAFVTFSGGKVLCNSSSLCPKGYDYVDHYACSYEILPGIPRGNWDKGIKYFRDPFEFGENVDIEAVSFTITGTVGCSGDNIQTELAFLIHDYQIGGNTTNIVTDCSCGTCVLTYSIDPQRYSGLGFNRTKDPNHPASNKFQLQVLNNATPSPTPTETPSISPSVPPTNSPTVTPSVTPTDTPTVTPTSTPNNNNKNLSPQEKKYIIMASAITGGLLIIIFTFVFIRKCLKKRKKADYIRIKDGKDIDIHQIKLGKRIGKGNFGEVYLGTWRGSKVAIKKLPAHNINENVLKEFHREIELMKNLRHPNVIQFLGSCTISPDICICTEYMERGSLYSILHDPSIIISWELVKRMMTDAAKGIIYLHGSNPVILHRDLKSHNLLVEEDFKVKVADFGLSAIEQKAHTMTSCGTPSWTSPEILRGQRYTDKADVYSFGIILWECATRQDPYAGIPPFQVIFAVGREGLRPPIPKVGPPKYIQLIIDCLNENPNHRPSMEQVLERLEEIDTDPSIYPDIEKII</sequence>
<dbReference type="GeneID" id="10506301"/>
<comment type="catalytic activity">
    <reaction evidence="11">
        <text>L-seryl-[protein] + ATP = O-phospho-L-seryl-[protein] + ADP + H(+)</text>
        <dbReference type="Rhea" id="RHEA:17989"/>
        <dbReference type="Rhea" id="RHEA-COMP:9863"/>
        <dbReference type="Rhea" id="RHEA-COMP:11604"/>
        <dbReference type="ChEBI" id="CHEBI:15378"/>
        <dbReference type="ChEBI" id="CHEBI:29999"/>
        <dbReference type="ChEBI" id="CHEBI:30616"/>
        <dbReference type="ChEBI" id="CHEBI:83421"/>
        <dbReference type="ChEBI" id="CHEBI:456216"/>
        <dbReference type="EC" id="2.7.11.1"/>
    </reaction>
</comment>
<dbReference type="FunFam" id="1.10.510.10:FF:000476">
    <property type="entry name" value="PAS domain-containing protein tyrosine kinase family protein"/>
    <property type="match status" value="1"/>
</dbReference>
<dbReference type="InterPro" id="IPR051681">
    <property type="entry name" value="Ser/Thr_Kinases-Pseudokinases"/>
</dbReference>
<dbReference type="VEuPathDB" id="AmoebaDB:DICPUDRAFT_159186"/>
<evidence type="ECO:0000256" key="9">
    <source>
        <dbReference type="ARBA" id="ARBA00023136"/>
    </source>
</evidence>
<dbReference type="InterPro" id="IPR017441">
    <property type="entry name" value="Protein_kinase_ATP_BS"/>
</dbReference>
<evidence type="ECO:0000259" key="16">
    <source>
        <dbReference type="PROSITE" id="PS50011"/>
    </source>
</evidence>
<keyword evidence="8 12" id="KW-0067">ATP-binding</keyword>
<dbReference type="KEGG" id="dpp:DICPUDRAFT_159186"/>
<dbReference type="GO" id="GO:0007165">
    <property type="term" value="P:signal transduction"/>
    <property type="evidence" value="ECO:0000318"/>
    <property type="project" value="GO_Central"/>
</dbReference>
<dbReference type="GO" id="GO:0004674">
    <property type="term" value="F:protein serine/threonine kinase activity"/>
    <property type="evidence" value="ECO:0007669"/>
    <property type="project" value="UniProtKB-KW"/>
</dbReference>
<keyword evidence="14" id="KW-1133">Transmembrane helix</keyword>
<dbReference type="OMA" id="SPDICIC"/>
<dbReference type="RefSeq" id="XP_003294223.1">
    <property type="nucleotide sequence ID" value="XM_003294175.1"/>
</dbReference>
<evidence type="ECO:0000256" key="6">
    <source>
        <dbReference type="ARBA" id="ARBA00022741"/>
    </source>
</evidence>
<dbReference type="SMART" id="SM00220">
    <property type="entry name" value="S_TKc"/>
    <property type="match status" value="1"/>
</dbReference>
<comment type="similarity">
    <text evidence="2">Belongs to the protein kinase superfamily. TKL Ser/Thr protein kinase family.</text>
</comment>
<keyword evidence="4" id="KW-0723">Serine/threonine-protein kinase</keyword>
<dbReference type="PRINTS" id="PR00109">
    <property type="entry name" value="TYRKINASE"/>
</dbReference>
<dbReference type="OrthoDB" id="4062651at2759"/>
<dbReference type="Gene3D" id="3.30.200.20">
    <property type="entry name" value="Phosphorylase Kinase, domain 1"/>
    <property type="match status" value="1"/>
</dbReference>
<evidence type="ECO:0000256" key="12">
    <source>
        <dbReference type="PROSITE-ProRule" id="PRU10141"/>
    </source>
</evidence>
<evidence type="ECO:0000256" key="5">
    <source>
        <dbReference type="ARBA" id="ARBA00022679"/>
    </source>
</evidence>
<evidence type="ECO:0000256" key="10">
    <source>
        <dbReference type="ARBA" id="ARBA00047899"/>
    </source>
</evidence>
<keyword evidence="7" id="KW-0418">Kinase</keyword>
<evidence type="ECO:0000256" key="2">
    <source>
        <dbReference type="ARBA" id="ARBA00005843"/>
    </source>
</evidence>
<dbReference type="InParanoid" id="F1A3H6"/>
<feature type="chain" id="PRO_5003263059" description="non-specific serine/threonine protein kinase" evidence="15">
    <location>
        <begin position="23"/>
        <end position="581"/>
    </location>
</feature>
<dbReference type="PROSITE" id="PS00108">
    <property type="entry name" value="PROTEIN_KINASE_ST"/>
    <property type="match status" value="1"/>
</dbReference>
<dbReference type="GO" id="GO:0004713">
    <property type="term" value="F:protein tyrosine kinase activity"/>
    <property type="evidence" value="ECO:0007669"/>
    <property type="project" value="UniProtKB-ARBA"/>
</dbReference>
<feature type="binding site" evidence="12">
    <location>
        <position position="342"/>
    </location>
    <ligand>
        <name>ATP</name>
        <dbReference type="ChEBI" id="CHEBI:30616"/>
    </ligand>
</feature>
<evidence type="ECO:0000256" key="1">
    <source>
        <dbReference type="ARBA" id="ARBA00004370"/>
    </source>
</evidence>
<dbReference type="GO" id="GO:0004672">
    <property type="term" value="F:protein kinase activity"/>
    <property type="evidence" value="ECO:0000318"/>
    <property type="project" value="GO_Central"/>
</dbReference>
<feature type="region of interest" description="Disordered" evidence="13">
    <location>
        <begin position="209"/>
        <end position="261"/>
    </location>
</feature>
<dbReference type="PROSITE" id="PS00107">
    <property type="entry name" value="PROTEIN_KINASE_ATP"/>
    <property type="match status" value="1"/>
</dbReference>
<dbReference type="InterPro" id="IPR001245">
    <property type="entry name" value="Ser-Thr/Tyr_kinase_cat_dom"/>
</dbReference>
<dbReference type="GO" id="GO:0005737">
    <property type="term" value="C:cytoplasm"/>
    <property type="evidence" value="ECO:0000318"/>
    <property type="project" value="GO_Central"/>
</dbReference>
<organism evidence="17 18">
    <name type="scientific">Dictyostelium purpureum</name>
    <name type="common">Slime mold</name>
    <dbReference type="NCBI Taxonomy" id="5786"/>
    <lineage>
        <taxon>Eukaryota</taxon>
        <taxon>Amoebozoa</taxon>
        <taxon>Evosea</taxon>
        <taxon>Eumycetozoa</taxon>
        <taxon>Dictyostelia</taxon>
        <taxon>Dictyosteliales</taxon>
        <taxon>Dictyosteliaceae</taxon>
        <taxon>Dictyostelium</taxon>
    </lineage>
</organism>
<dbReference type="EC" id="2.7.11.1" evidence="3"/>
<evidence type="ECO:0000313" key="18">
    <source>
        <dbReference type="Proteomes" id="UP000001064"/>
    </source>
</evidence>
<dbReference type="eggNOG" id="KOG0192">
    <property type="taxonomic scope" value="Eukaryota"/>
</dbReference>
<dbReference type="Gene3D" id="1.10.510.10">
    <property type="entry name" value="Transferase(Phosphotransferase) domain 1"/>
    <property type="match status" value="1"/>
</dbReference>
<dbReference type="STRING" id="5786.F1A3H6"/>
<evidence type="ECO:0000256" key="8">
    <source>
        <dbReference type="ARBA" id="ARBA00022840"/>
    </source>
</evidence>
<keyword evidence="18" id="KW-1185">Reference proteome</keyword>
<dbReference type="InterPro" id="IPR008271">
    <property type="entry name" value="Ser/Thr_kinase_AS"/>
</dbReference>
<dbReference type="GO" id="GO:0016020">
    <property type="term" value="C:membrane"/>
    <property type="evidence" value="ECO:0007669"/>
    <property type="project" value="UniProtKB-SubCell"/>
</dbReference>
<dbReference type="FunFam" id="3.30.200.20:FF:000060">
    <property type="entry name" value="Serine/threonine-protein kinase isoform 1"/>
    <property type="match status" value="1"/>
</dbReference>
<accession>F1A3H6</accession>
<evidence type="ECO:0000256" key="15">
    <source>
        <dbReference type="SAM" id="SignalP"/>
    </source>
</evidence>
<dbReference type="PANTHER" id="PTHR44329">
    <property type="entry name" value="SERINE/THREONINE-PROTEIN KINASE TNNI3K-RELATED"/>
    <property type="match status" value="1"/>
</dbReference>
<dbReference type="InterPro" id="IPR000719">
    <property type="entry name" value="Prot_kinase_dom"/>
</dbReference>
<proteinExistence type="inferred from homology"/>
<feature type="signal peptide" evidence="15">
    <location>
        <begin position="1"/>
        <end position="22"/>
    </location>
</feature>
<evidence type="ECO:0000313" key="17">
    <source>
        <dbReference type="EMBL" id="EGC29254.1"/>
    </source>
</evidence>
<dbReference type="AlphaFoldDB" id="F1A3H6"/>
<dbReference type="CDD" id="cd13999">
    <property type="entry name" value="STKc_MAP3K-like"/>
    <property type="match status" value="1"/>
</dbReference>
<feature type="compositionally biased region" description="Low complexity" evidence="13">
    <location>
        <begin position="209"/>
        <end position="225"/>
    </location>
</feature>
<keyword evidence="9 14" id="KW-0472">Membrane</keyword>
<evidence type="ECO:0000256" key="11">
    <source>
        <dbReference type="ARBA" id="ARBA00048679"/>
    </source>
</evidence>
<feature type="domain" description="Protein kinase" evidence="16">
    <location>
        <begin position="314"/>
        <end position="573"/>
    </location>
</feature>
<dbReference type="EMBL" id="GL871459">
    <property type="protein sequence ID" value="EGC29254.1"/>
    <property type="molecule type" value="Genomic_DNA"/>
</dbReference>
<comment type="subcellular location">
    <subcellularLocation>
        <location evidence="1">Membrane</location>
    </subcellularLocation>
</comment>
<gene>
    <name evidence="17" type="ORF">DICPUDRAFT_159186</name>
</gene>
<comment type="catalytic activity">
    <reaction evidence="10">
        <text>L-threonyl-[protein] + ATP = O-phospho-L-threonyl-[protein] + ADP + H(+)</text>
        <dbReference type="Rhea" id="RHEA:46608"/>
        <dbReference type="Rhea" id="RHEA-COMP:11060"/>
        <dbReference type="Rhea" id="RHEA-COMP:11605"/>
        <dbReference type="ChEBI" id="CHEBI:15378"/>
        <dbReference type="ChEBI" id="CHEBI:30013"/>
        <dbReference type="ChEBI" id="CHEBI:30616"/>
        <dbReference type="ChEBI" id="CHEBI:61977"/>
        <dbReference type="ChEBI" id="CHEBI:456216"/>
        <dbReference type="EC" id="2.7.11.1"/>
    </reaction>
</comment>
<evidence type="ECO:0000256" key="14">
    <source>
        <dbReference type="SAM" id="Phobius"/>
    </source>
</evidence>